<dbReference type="AlphaFoldDB" id="A0A0F9K3P1"/>
<proteinExistence type="predicted"/>
<reference evidence="1" key="1">
    <citation type="journal article" date="2015" name="Nature">
        <title>Complex archaea that bridge the gap between prokaryotes and eukaryotes.</title>
        <authorList>
            <person name="Spang A."/>
            <person name="Saw J.H."/>
            <person name="Jorgensen S.L."/>
            <person name="Zaremba-Niedzwiedzka K."/>
            <person name="Martijn J."/>
            <person name="Lind A.E."/>
            <person name="van Eijk R."/>
            <person name="Schleper C."/>
            <person name="Guy L."/>
            <person name="Ettema T.J."/>
        </authorList>
    </citation>
    <scope>NUCLEOTIDE SEQUENCE</scope>
</reference>
<dbReference type="EMBL" id="LAZR01010024">
    <property type="protein sequence ID" value="KKM69231.1"/>
    <property type="molecule type" value="Genomic_DNA"/>
</dbReference>
<gene>
    <name evidence="1" type="ORF">LCGC14_1452950</name>
</gene>
<evidence type="ECO:0000313" key="1">
    <source>
        <dbReference type="EMBL" id="KKM69231.1"/>
    </source>
</evidence>
<organism evidence="1">
    <name type="scientific">marine sediment metagenome</name>
    <dbReference type="NCBI Taxonomy" id="412755"/>
    <lineage>
        <taxon>unclassified sequences</taxon>
        <taxon>metagenomes</taxon>
        <taxon>ecological metagenomes</taxon>
    </lineage>
</organism>
<sequence length="168" mass="19018">MTDLQDPFPPPPRPLGLTEQEAFVYETLYRHCSPYSQEFIRQGLIEDQAVRQINLLCPDFNWLIFYLVPKIPLGIETFMDSLAEKEGSDGLYAEVDEDALNDTGRGFSVNYYIVMAPNGWCFLLPQDNNAASRFYNWLGAGFFDTANNSSGLILEEANAIRNAPVYTD</sequence>
<accession>A0A0F9K3P1</accession>
<comment type="caution">
    <text evidence="1">The sequence shown here is derived from an EMBL/GenBank/DDBJ whole genome shotgun (WGS) entry which is preliminary data.</text>
</comment>
<protein>
    <submittedName>
        <fullName evidence="1">Uncharacterized protein</fullName>
    </submittedName>
</protein>
<name>A0A0F9K3P1_9ZZZZ</name>